<dbReference type="EMBL" id="UZAU01000301">
    <property type="status" value="NOT_ANNOTATED_CDS"/>
    <property type="molecule type" value="Genomic_DNA"/>
</dbReference>
<evidence type="ECO:0000259" key="4">
    <source>
        <dbReference type="PROSITE" id="PS50600"/>
    </source>
</evidence>
<protein>
    <recommendedName>
        <fullName evidence="4">Ubiquitin-like protease family profile domain-containing protein</fullName>
    </recommendedName>
</protein>
<feature type="domain" description="Ubiquitin-like protease family profile" evidence="4">
    <location>
        <begin position="275"/>
        <end position="496"/>
    </location>
</feature>
<evidence type="ECO:0000256" key="3">
    <source>
        <dbReference type="ARBA" id="ARBA00022801"/>
    </source>
</evidence>
<dbReference type="Pfam" id="PF02902">
    <property type="entry name" value="Peptidase_C48"/>
    <property type="match status" value="1"/>
</dbReference>
<comment type="similarity">
    <text evidence="1">Belongs to the peptidase C48 family.</text>
</comment>
<dbReference type="Gramene" id="evm.model.03.1400">
    <property type="protein sequence ID" value="cds.evm.model.03.1400"/>
    <property type="gene ID" value="evm.TU.03.1400"/>
</dbReference>
<dbReference type="PANTHER" id="PTHR48449">
    <property type="entry name" value="DUF1985 DOMAIN-CONTAINING PROTEIN"/>
    <property type="match status" value="1"/>
</dbReference>
<sequence length="527" mass="60557">MKGTTFGQFWKAETFAFSSVLVHQLMLHKMKVQVEKANEVWFYIGRNRARFGVVEFALIAGLNFMQGPSIEEKNVHLGNDQLLNLYFNKSRIVNMEHLTAQFLNCEIVEDVYKLRLCLFMEGVLMGRERNTGITSEVVKKFAVSHGIQVPRMLSWSSKEIDGSYDIPKKILAPIFSKRQLNVLRALLPRPDEEAYARTITYNDVEIVFEMGVNETLPENDAQDPAVFQSHAEKFAQHIKFATVASSSGLDCREFQDLEQRSGADAHPQSPPMEDVDVIPDNYDPYVDENTSTPADATNISIVESQSQGEILPLERPPEDDRLLESFRRWLYGSIPNHSLWDVKTGDYGPKTHKGLGADFKWGDNVLDYCRGVKDQFYLKWGGNDYLYFVLNLPKHSHWVAIKVNIDLWKITVYDCDSTVCPKKDLAAIMKTWQDLLPTLFHACGEFPNNNQILAVEMNDCSKFPKMHFDRVSHEIVSKEKISGDCGIYSIKYVEHLMMKRSLNDVTDKNIQMFRDRWCVDLFYQNLS</sequence>
<dbReference type="InterPro" id="IPR015410">
    <property type="entry name" value="DUF1985"/>
</dbReference>
<keyword evidence="6" id="KW-1185">Reference proteome</keyword>
<dbReference type="GO" id="GO:0006508">
    <property type="term" value="P:proteolysis"/>
    <property type="evidence" value="ECO:0007669"/>
    <property type="project" value="UniProtKB-KW"/>
</dbReference>
<reference evidence="5" key="2">
    <citation type="submission" date="2021-03" db="UniProtKB">
        <authorList>
            <consortium name="EnsemblPlants"/>
        </authorList>
    </citation>
    <scope>IDENTIFICATION</scope>
</reference>
<reference evidence="5" key="1">
    <citation type="submission" date="2018-11" db="EMBL/GenBank/DDBJ databases">
        <authorList>
            <person name="Grassa J C."/>
        </authorList>
    </citation>
    <scope>NUCLEOTIDE SEQUENCE [LARGE SCALE GENOMIC DNA]</scope>
</reference>
<evidence type="ECO:0000256" key="1">
    <source>
        <dbReference type="ARBA" id="ARBA00005234"/>
    </source>
</evidence>
<proteinExistence type="inferred from homology"/>
<dbReference type="GO" id="GO:0008234">
    <property type="term" value="F:cysteine-type peptidase activity"/>
    <property type="evidence" value="ECO:0007669"/>
    <property type="project" value="InterPro"/>
</dbReference>
<name>A0A803P554_CANSA</name>
<keyword evidence="2" id="KW-0645">Protease</keyword>
<organism evidence="5 6">
    <name type="scientific">Cannabis sativa</name>
    <name type="common">Hemp</name>
    <name type="synonym">Marijuana</name>
    <dbReference type="NCBI Taxonomy" id="3483"/>
    <lineage>
        <taxon>Eukaryota</taxon>
        <taxon>Viridiplantae</taxon>
        <taxon>Streptophyta</taxon>
        <taxon>Embryophyta</taxon>
        <taxon>Tracheophyta</taxon>
        <taxon>Spermatophyta</taxon>
        <taxon>Magnoliopsida</taxon>
        <taxon>eudicotyledons</taxon>
        <taxon>Gunneridae</taxon>
        <taxon>Pentapetalae</taxon>
        <taxon>rosids</taxon>
        <taxon>fabids</taxon>
        <taxon>Rosales</taxon>
        <taxon>Cannabaceae</taxon>
        <taxon>Cannabis</taxon>
    </lineage>
</organism>
<dbReference type="AlphaFoldDB" id="A0A803P554"/>
<dbReference type="InterPro" id="IPR038765">
    <property type="entry name" value="Papain-like_cys_pep_sf"/>
</dbReference>
<dbReference type="InterPro" id="IPR003653">
    <property type="entry name" value="Peptidase_C48_C"/>
</dbReference>
<dbReference type="EnsemblPlants" id="evm.model.03.1400">
    <property type="protein sequence ID" value="cds.evm.model.03.1400"/>
    <property type="gene ID" value="evm.TU.03.1400"/>
</dbReference>
<evidence type="ECO:0000256" key="2">
    <source>
        <dbReference type="ARBA" id="ARBA00022670"/>
    </source>
</evidence>
<keyword evidence="3" id="KW-0378">Hydrolase</keyword>
<dbReference type="Proteomes" id="UP000596661">
    <property type="component" value="Chromosome 3"/>
</dbReference>
<accession>A0A803P554</accession>
<evidence type="ECO:0000313" key="5">
    <source>
        <dbReference type="EnsemblPlants" id="cds.evm.model.03.1400"/>
    </source>
</evidence>
<dbReference type="Pfam" id="PF09331">
    <property type="entry name" value="DUF1985"/>
    <property type="match status" value="1"/>
</dbReference>
<dbReference type="Gene3D" id="3.40.395.10">
    <property type="entry name" value="Adenoviral Proteinase, Chain A"/>
    <property type="match status" value="1"/>
</dbReference>
<dbReference type="PROSITE" id="PS50600">
    <property type="entry name" value="ULP_PROTEASE"/>
    <property type="match status" value="1"/>
</dbReference>
<dbReference type="SUPFAM" id="SSF54001">
    <property type="entry name" value="Cysteine proteinases"/>
    <property type="match status" value="1"/>
</dbReference>
<dbReference type="PANTHER" id="PTHR48449:SF1">
    <property type="entry name" value="DUF1985 DOMAIN-CONTAINING PROTEIN"/>
    <property type="match status" value="1"/>
</dbReference>
<evidence type="ECO:0000313" key="6">
    <source>
        <dbReference type="Proteomes" id="UP000596661"/>
    </source>
</evidence>